<accession>F8SJX6</accession>
<name>F8SJX6_BPPA3</name>
<gene>
    <name evidence="2" type="primary">099</name>
</gene>
<dbReference type="GeneID" id="26643628"/>
<evidence type="ECO:0000313" key="2">
    <source>
        <dbReference type="EMBL" id="AEH03523.1"/>
    </source>
</evidence>
<dbReference type="RefSeq" id="YP_009217179.1">
    <property type="nucleotide sequence ID" value="NC_028999.1"/>
</dbReference>
<dbReference type="Proteomes" id="UP000008388">
    <property type="component" value="Segment"/>
</dbReference>
<organismHost>
    <name type="scientific">Pseudomonas aeruginosa</name>
    <dbReference type="NCBI Taxonomy" id="287"/>
</organismHost>
<feature type="region of interest" description="Disordered" evidence="1">
    <location>
        <begin position="1"/>
        <end position="23"/>
    </location>
</feature>
<dbReference type="OrthoDB" id="21992at10239"/>
<keyword evidence="3" id="KW-1185">Reference proteome</keyword>
<dbReference type="InterPro" id="IPR024413">
    <property type="entry name" value="Phage_phiKZ_Orf92_int-head"/>
</dbReference>
<evidence type="ECO:0000313" key="3">
    <source>
        <dbReference type="Proteomes" id="UP000008388"/>
    </source>
</evidence>
<dbReference type="Pfam" id="PF12699">
    <property type="entry name" value="phiKZ_IP"/>
    <property type="match status" value="1"/>
</dbReference>
<evidence type="ECO:0000256" key="1">
    <source>
        <dbReference type="SAM" id="MobiDB-lite"/>
    </source>
</evidence>
<organism evidence="2 3">
    <name type="scientific">Pseudomonas phage PhiPA3</name>
    <name type="common">Pseudomonas aeruginosa phage PhiPA3</name>
    <dbReference type="NCBI Taxonomy" id="998086"/>
    <lineage>
        <taxon>Viruses</taxon>
        <taxon>Duplodnaviria</taxon>
        <taxon>Heunggongvirae</taxon>
        <taxon>Uroviricota</taxon>
        <taxon>Caudoviricetes</taxon>
        <taxon>Chimalliviridae</taxon>
        <taxon>Miltoncavirus</taxon>
        <taxon>Miltoncavirus PhiPA3</taxon>
    </lineage>
</organism>
<reference evidence="2 3" key="1">
    <citation type="journal article" date="2011" name="Microbiology">
        <title>The Pseudomonas aeruginosa generalized transducing phage phiPA3 is a new member of the phiKZ-like group of 'jumbo' phages, and infects model laboratory strains and clinical isolates from cystic fibrosis patients.</title>
        <authorList>
            <person name="Monson R."/>
            <person name="Foulds I."/>
            <person name="Foweraker J."/>
            <person name="Welch M."/>
            <person name="Salmond G.P."/>
        </authorList>
    </citation>
    <scope>NUCLEOTIDE SEQUENCE [LARGE SCALE GENOMIC DNA]</scope>
</reference>
<sequence>MDTRQDPHNRPDLKDAPDEFEQPDTITDDHLEQIDELVAMHHSLENYLSHLEAAGPDGLSRHAKRAMQMGLNHIDSKLNRMTCSLEDSESTETDNSSLGNRIKEIAKRIYQFILKLIDQAKQYAKKVIGGSERVKSKAEELLKQIRDRTKPKPANELHNEASHVTVNSPGILFADGHFCLAECRTEQEIIKFFLQTYPQYTKDQINKLTKAVKSYDVESGDVREYESISEFVGKHVSLVASIADKILPGNKKVEFRYTALGPYLGDADAKDAPSEYSFEARHRAAIEDTLKQNIATMNAVAKLLKAEASILDEMRELSQQLMGLQNRRGETVWRSAREALDKVCTDSMELFQRIRPDYGPISAHLTRIGKARNDVCELELKAHQ</sequence>
<feature type="compositionally biased region" description="Basic and acidic residues" evidence="1">
    <location>
        <begin position="1"/>
        <end position="17"/>
    </location>
</feature>
<dbReference type="KEGG" id="vg:26643628"/>
<dbReference type="EMBL" id="HQ630627">
    <property type="protein sequence ID" value="AEH03523.1"/>
    <property type="molecule type" value="Genomic_DNA"/>
</dbReference>
<protein>
    <submittedName>
        <fullName evidence="2">Virion structural protein</fullName>
    </submittedName>
</protein>
<proteinExistence type="predicted"/>